<protein>
    <recommendedName>
        <fullName evidence="4">F-box domain-containing protein</fullName>
    </recommendedName>
</protein>
<reference evidence="2 3" key="1">
    <citation type="submission" date="2024-04" db="EMBL/GenBank/DDBJ databases">
        <title>Tritrichomonas musculus Genome.</title>
        <authorList>
            <person name="Alves-Ferreira E."/>
            <person name="Grigg M."/>
            <person name="Lorenzi H."/>
            <person name="Galac M."/>
        </authorList>
    </citation>
    <scope>NUCLEOTIDE SEQUENCE [LARGE SCALE GENOMIC DNA]</scope>
    <source>
        <strain evidence="2 3">EAF2021</strain>
    </source>
</reference>
<proteinExistence type="predicted"/>
<feature type="compositionally biased region" description="Polar residues" evidence="1">
    <location>
        <begin position="70"/>
        <end position="90"/>
    </location>
</feature>
<evidence type="ECO:0000313" key="3">
    <source>
        <dbReference type="Proteomes" id="UP001470230"/>
    </source>
</evidence>
<evidence type="ECO:0008006" key="4">
    <source>
        <dbReference type="Google" id="ProtNLM"/>
    </source>
</evidence>
<sequence length="380" mass="43803">MYFDQGSFTNYEEPMELEDDSGQDFDHDFFVNLDCGQPPGNCDFDDFQGHLSNSNFVQVDFATSPDESAFSPSQRSSNDPSPSISIENQPRSNEFNNVYDVCTDNSCIKDNLFDNPPQSPFQNFSLKAQPNMNNFNYHSSGNAFGIPSSNNNSNNSIFSMQQQMINQKNYPNLPYHYNLNWNSASEIPLGTNVSNQNAWFQNFSNSNVNRGNLFNGNQNIFTDLNNNNLSISNDGCGWGCKAARSCQSSSMSKFDKFLEQMVLQNQEKIGKELKVIIFNFFREYLSNDHQELAKILRPLSRDELRSVKLVSKRLFLLKDHIYHSFRYQNKETLVPIVERYNEHVLKNHKRKGIKNAKKNLDLICSIKENQEQEQEQEQEI</sequence>
<feature type="region of interest" description="Disordered" evidence="1">
    <location>
        <begin position="1"/>
        <end position="23"/>
    </location>
</feature>
<feature type="compositionally biased region" description="Polar residues" evidence="1">
    <location>
        <begin position="1"/>
        <end position="10"/>
    </location>
</feature>
<evidence type="ECO:0000313" key="2">
    <source>
        <dbReference type="EMBL" id="KAK8895717.1"/>
    </source>
</evidence>
<accession>A0ABR2KX98</accession>
<gene>
    <name evidence="2" type="ORF">M9Y10_013601</name>
</gene>
<feature type="compositionally biased region" description="Acidic residues" evidence="1">
    <location>
        <begin position="13"/>
        <end position="23"/>
    </location>
</feature>
<evidence type="ECO:0000256" key="1">
    <source>
        <dbReference type="SAM" id="MobiDB-lite"/>
    </source>
</evidence>
<organism evidence="2 3">
    <name type="scientific">Tritrichomonas musculus</name>
    <dbReference type="NCBI Taxonomy" id="1915356"/>
    <lineage>
        <taxon>Eukaryota</taxon>
        <taxon>Metamonada</taxon>
        <taxon>Parabasalia</taxon>
        <taxon>Tritrichomonadida</taxon>
        <taxon>Tritrichomonadidae</taxon>
        <taxon>Tritrichomonas</taxon>
    </lineage>
</organism>
<feature type="region of interest" description="Disordered" evidence="1">
    <location>
        <begin position="64"/>
        <end position="90"/>
    </location>
</feature>
<comment type="caution">
    <text evidence="2">The sequence shown here is derived from an EMBL/GenBank/DDBJ whole genome shotgun (WGS) entry which is preliminary data.</text>
</comment>
<keyword evidence="3" id="KW-1185">Reference proteome</keyword>
<dbReference type="Proteomes" id="UP001470230">
    <property type="component" value="Unassembled WGS sequence"/>
</dbReference>
<dbReference type="EMBL" id="JAPFFF010000002">
    <property type="protein sequence ID" value="KAK8895717.1"/>
    <property type="molecule type" value="Genomic_DNA"/>
</dbReference>
<name>A0ABR2KX98_9EUKA</name>